<gene>
    <name evidence="1" type="ORF">AVEN_118963_1</name>
</gene>
<organism evidence="1 2">
    <name type="scientific">Araneus ventricosus</name>
    <name type="common">Orbweaver spider</name>
    <name type="synonym">Epeira ventricosa</name>
    <dbReference type="NCBI Taxonomy" id="182803"/>
    <lineage>
        <taxon>Eukaryota</taxon>
        <taxon>Metazoa</taxon>
        <taxon>Ecdysozoa</taxon>
        <taxon>Arthropoda</taxon>
        <taxon>Chelicerata</taxon>
        <taxon>Arachnida</taxon>
        <taxon>Araneae</taxon>
        <taxon>Araneomorphae</taxon>
        <taxon>Entelegynae</taxon>
        <taxon>Araneoidea</taxon>
        <taxon>Araneidae</taxon>
        <taxon>Araneus</taxon>
    </lineage>
</organism>
<reference evidence="1 2" key="1">
    <citation type="journal article" date="2019" name="Sci. Rep.">
        <title>Orb-weaving spider Araneus ventricosus genome elucidates the spidroin gene catalogue.</title>
        <authorList>
            <person name="Kono N."/>
            <person name="Nakamura H."/>
            <person name="Ohtoshi R."/>
            <person name="Moran D.A.P."/>
            <person name="Shinohara A."/>
            <person name="Yoshida Y."/>
            <person name="Fujiwara M."/>
            <person name="Mori M."/>
            <person name="Tomita M."/>
            <person name="Arakawa K."/>
        </authorList>
    </citation>
    <scope>NUCLEOTIDE SEQUENCE [LARGE SCALE GENOMIC DNA]</scope>
</reference>
<feature type="non-terminal residue" evidence="1">
    <location>
        <position position="1"/>
    </location>
</feature>
<feature type="non-terminal residue" evidence="1">
    <location>
        <position position="98"/>
    </location>
</feature>
<keyword evidence="2" id="KW-1185">Reference proteome</keyword>
<dbReference type="Proteomes" id="UP000499080">
    <property type="component" value="Unassembled WGS sequence"/>
</dbReference>
<evidence type="ECO:0000313" key="1">
    <source>
        <dbReference type="EMBL" id="GBL96845.1"/>
    </source>
</evidence>
<protein>
    <submittedName>
        <fullName evidence="1">Uncharacterized protein</fullName>
    </submittedName>
</protein>
<dbReference type="AlphaFoldDB" id="A0A4Y2BZC4"/>
<proteinExistence type="predicted"/>
<name>A0A4Y2BZC4_ARAVE</name>
<accession>A0A4Y2BZC4</accession>
<dbReference type="EMBL" id="BGPR01000124">
    <property type="protein sequence ID" value="GBL96845.1"/>
    <property type="molecule type" value="Genomic_DNA"/>
</dbReference>
<sequence>VMPQERVRGRCLSLVTQTMFVKETTGVGCVEHFLFGLISPFGTLYFEWMSNYFRLGDISGNVNSVQEGRRSLCSDLDTSAVILKYDKTILRLVAFIGN</sequence>
<evidence type="ECO:0000313" key="2">
    <source>
        <dbReference type="Proteomes" id="UP000499080"/>
    </source>
</evidence>
<comment type="caution">
    <text evidence="1">The sequence shown here is derived from an EMBL/GenBank/DDBJ whole genome shotgun (WGS) entry which is preliminary data.</text>
</comment>